<dbReference type="Proteomes" id="UP000304928">
    <property type="component" value="Unassembled WGS sequence"/>
</dbReference>
<dbReference type="InterPro" id="IPR011009">
    <property type="entry name" value="Kinase-like_dom_sf"/>
</dbReference>
<feature type="non-terminal residue" evidence="1">
    <location>
        <position position="1"/>
    </location>
</feature>
<dbReference type="Gene3D" id="1.10.510.10">
    <property type="entry name" value="Transferase(Phosphotransferase) domain 1"/>
    <property type="match status" value="1"/>
</dbReference>
<evidence type="ECO:0008006" key="3">
    <source>
        <dbReference type="Google" id="ProtNLM"/>
    </source>
</evidence>
<organism evidence="1 2">
    <name type="scientific">Aureobasidium pullulans</name>
    <name type="common">Black yeast</name>
    <name type="synonym">Pullularia pullulans</name>
    <dbReference type="NCBI Taxonomy" id="5580"/>
    <lineage>
        <taxon>Eukaryota</taxon>
        <taxon>Fungi</taxon>
        <taxon>Dikarya</taxon>
        <taxon>Ascomycota</taxon>
        <taxon>Pezizomycotina</taxon>
        <taxon>Dothideomycetes</taxon>
        <taxon>Dothideomycetidae</taxon>
        <taxon>Dothideales</taxon>
        <taxon>Saccotheciaceae</taxon>
        <taxon>Aureobasidium</taxon>
    </lineage>
</organism>
<sequence length="256" mass="28640">TERCPIKTVIASVIRKLHQINVCDILSPPFSTAKPSHYTCNIEYLGNPYPITWTGSQMYPDLSSFPNVPDYKPQKIALSPEISAIWSTSKLVNCGADAVLRCCHKGLYPIVKFAHPGKEFRLRIQHEIEMIREMDASERSLPISKVDGHTLFDDQGIFGYRMEYLIRLEMGELVRRMSEVRDAVARLHRAGFSHGDLSNPTNIMKGKEGDIVLIDFGCAGKIGRSVSGSVPSWVYQGAIVTADTDLQALERLSAWE</sequence>
<comment type="caution">
    <text evidence="1">The sequence shown here is derived from an EMBL/GenBank/DDBJ whole genome shotgun (WGS) entry which is preliminary data.</text>
</comment>
<evidence type="ECO:0000313" key="1">
    <source>
        <dbReference type="EMBL" id="THW96456.1"/>
    </source>
</evidence>
<dbReference type="SUPFAM" id="SSF56112">
    <property type="entry name" value="Protein kinase-like (PK-like)"/>
    <property type="match status" value="1"/>
</dbReference>
<protein>
    <recommendedName>
        <fullName evidence="3">Protein kinase domain-containing protein</fullName>
    </recommendedName>
</protein>
<accession>A0A4S9BU53</accession>
<name>A0A4S9BU53_AURPU</name>
<evidence type="ECO:0000313" key="2">
    <source>
        <dbReference type="Proteomes" id="UP000304928"/>
    </source>
</evidence>
<dbReference type="AlphaFoldDB" id="A0A4S9BU53"/>
<dbReference type="EMBL" id="QZAR01000008">
    <property type="protein sequence ID" value="THW96456.1"/>
    <property type="molecule type" value="Genomic_DNA"/>
</dbReference>
<gene>
    <name evidence="1" type="ORF">D6D15_00935</name>
</gene>
<reference evidence="1 2" key="1">
    <citation type="submission" date="2018-10" db="EMBL/GenBank/DDBJ databases">
        <title>Fifty Aureobasidium pullulans genomes reveal a recombining polyextremotolerant generalist.</title>
        <authorList>
            <person name="Gostincar C."/>
            <person name="Turk M."/>
            <person name="Zajc J."/>
            <person name="Gunde-Cimerman N."/>
        </authorList>
    </citation>
    <scope>NUCLEOTIDE SEQUENCE [LARGE SCALE GENOMIC DNA]</scope>
    <source>
        <strain evidence="1 2">EXF-10507</strain>
    </source>
</reference>
<proteinExistence type="predicted"/>